<keyword evidence="2" id="KW-0677">Repeat</keyword>
<dbReference type="STRING" id="578459.A0A0P9EYY2"/>
<dbReference type="OrthoDB" id="128867at2759"/>
<sequence length="483" mass="52339">MQPPLQLPGYSWDPVSKRFFKQVHTSAPSARSTTARQLDRASNDKDESASRKRKRQRRTQAKGKWRAVEPQGLAALRTLQLARLDSPARRDSLHHELRAANLARLSSSRTVFPDCLPMDDTVLHLSFDDTHRSALRVGTSSGILATGYLARPADELADYPNDEESWRTSWYCSSKITSLKTCGDRIVATALGPPAQALVGTTQDSISLASVTLSPRKTSLWTSAISPSLLALGCDKKVLLWTDPSRACQMDAYVTGGNRGDGTVFALDLHEELVFAGTRKGRVRVFDRRASRGTSEGSSGSGCAQQQSTRDEVQLNLVSPVTHIRHLKEQPHHVVVSCMDGSLGVFDLRFPSTSFSRPSSASRAPQGGGATRSSPILELKGHANSFTVDLGFDVWKDEWVAAAGQDNRLSHDPTPSPHPLERSFGAPVRALAFSTIDPVRLSSPSYVERLVDRGSEGGASAGRWGCPSLWIADGAGVEGFAVA</sequence>
<keyword evidence="1" id="KW-0853">WD repeat</keyword>
<dbReference type="GO" id="GO:0080008">
    <property type="term" value="C:Cul4-RING E3 ubiquitin ligase complex"/>
    <property type="evidence" value="ECO:0007669"/>
    <property type="project" value="TreeGrafter"/>
</dbReference>
<protein>
    <recommendedName>
        <fullName evidence="6">WD40 repeat-like protein</fullName>
    </recommendedName>
</protein>
<feature type="region of interest" description="Disordered" evidence="3">
    <location>
        <begin position="23"/>
        <end position="67"/>
    </location>
</feature>
<evidence type="ECO:0000256" key="3">
    <source>
        <dbReference type="SAM" id="MobiDB-lite"/>
    </source>
</evidence>
<keyword evidence="5" id="KW-1185">Reference proteome</keyword>
<feature type="compositionally biased region" description="Basic and acidic residues" evidence="3">
    <location>
        <begin position="37"/>
        <end position="50"/>
    </location>
</feature>
<dbReference type="Gene3D" id="2.130.10.10">
    <property type="entry name" value="YVTN repeat-like/Quinoprotein amine dehydrogenase"/>
    <property type="match status" value="1"/>
</dbReference>
<gene>
    <name evidence="4" type="ORF">RHOBADRAFT_55900</name>
</gene>
<evidence type="ECO:0000256" key="1">
    <source>
        <dbReference type="ARBA" id="ARBA00022574"/>
    </source>
</evidence>
<dbReference type="PANTHER" id="PTHR44472:SF1">
    <property type="entry name" value="DDB1 AND CUL4 ASSOCIATED FACTOR 4"/>
    <property type="match status" value="1"/>
</dbReference>
<feature type="compositionally biased region" description="Low complexity" evidence="3">
    <location>
        <begin position="355"/>
        <end position="365"/>
    </location>
</feature>
<evidence type="ECO:0000313" key="4">
    <source>
        <dbReference type="EMBL" id="KPV72435.1"/>
    </source>
</evidence>
<organism evidence="4 5">
    <name type="scientific">Rhodotorula graminis (strain WP1)</name>
    <dbReference type="NCBI Taxonomy" id="578459"/>
    <lineage>
        <taxon>Eukaryota</taxon>
        <taxon>Fungi</taxon>
        <taxon>Dikarya</taxon>
        <taxon>Basidiomycota</taxon>
        <taxon>Pucciniomycotina</taxon>
        <taxon>Microbotryomycetes</taxon>
        <taxon>Sporidiobolales</taxon>
        <taxon>Sporidiobolaceae</taxon>
        <taxon>Rhodotorula</taxon>
    </lineage>
</organism>
<dbReference type="GeneID" id="28978524"/>
<feature type="compositionally biased region" description="Polar residues" evidence="3">
    <location>
        <begin position="23"/>
        <end position="36"/>
    </location>
</feature>
<evidence type="ECO:0000313" key="5">
    <source>
        <dbReference type="Proteomes" id="UP000053890"/>
    </source>
</evidence>
<evidence type="ECO:0000256" key="2">
    <source>
        <dbReference type="ARBA" id="ARBA00022737"/>
    </source>
</evidence>
<evidence type="ECO:0008006" key="6">
    <source>
        <dbReference type="Google" id="ProtNLM"/>
    </source>
</evidence>
<feature type="compositionally biased region" description="Low complexity" evidence="3">
    <location>
        <begin position="292"/>
        <end position="308"/>
    </location>
</feature>
<dbReference type="AlphaFoldDB" id="A0A0P9EYY2"/>
<proteinExistence type="predicted"/>
<accession>A0A0P9EYY2</accession>
<dbReference type="SUPFAM" id="SSF50978">
    <property type="entry name" value="WD40 repeat-like"/>
    <property type="match status" value="1"/>
</dbReference>
<dbReference type="InterPro" id="IPR036322">
    <property type="entry name" value="WD40_repeat_dom_sf"/>
</dbReference>
<dbReference type="PANTHER" id="PTHR44472">
    <property type="entry name" value="DDB1- AND CUL4-ASSOCIATED FACTOR 4-RELATED"/>
    <property type="match status" value="1"/>
</dbReference>
<feature type="region of interest" description="Disordered" evidence="3">
    <location>
        <begin position="355"/>
        <end position="375"/>
    </location>
</feature>
<feature type="region of interest" description="Disordered" evidence="3">
    <location>
        <begin position="289"/>
        <end position="310"/>
    </location>
</feature>
<dbReference type="Proteomes" id="UP000053890">
    <property type="component" value="Unassembled WGS sequence"/>
</dbReference>
<dbReference type="InterPro" id="IPR015943">
    <property type="entry name" value="WD40/YVTN_repeat-like_dom_sf"/>
</dbReference>
<dbReference type="EMBL" id="KQ474087">
    <property type="protein sequence ID" value="KPV72435.1"/>
    <property type="molecule type" value="Genomic_DNA"/>
</dbReference>
<feature type="compositionally biased region" description="Basic residues" evidence="3">
    <location>
        <begin position="51"/>
        <end position="65"/>
    </location>
</feature>
<reference evidence="4 5" key="1">
    <citation type="journal article" date="2015" name="Front. Microbiol.">
        <title>Genome sequence of the plant growth promoting endophytic yeast Rhodotorula graminis WP1.</title>
        <authorList>
            <person name="Firrincieli A."/>
            <person name="Otillar R."/>
            <person name="Salamov A."/>
            <person name="Schmutz J."/>
            <person name="Khan Z."/>
            <person name="Redman R.S."/>
            <person name="Fleck N.D."/>
            <person name="Lindquist E."/>
            <person name="Grigoriev I.V."/>
            <person name="Doty S.L."/>
        </authorList>
    </citation>
    <scope>NUCLEOTIDE SEQUENCE [LARGE SCALE GENOMIC DNA]</scope>
    <source>
        <strain evidence="4 5">WP1</strain>
    </source>
</reference>
<name>A0A0P9EYY2_RHOGW</name>
<dbReference type="OMA" id="RKTSLWT"/>
<dbReference type="InterPro" id="IPR052254">
    <property type="entry name" value="CUL4-DDB1_E3_ligase_receptor"/>
</dbReference>
<dbReference type="RefSeq" id="XP_018268484.1">
    <property type="nucleotide sequence ID" value="XM_018418076.1"/>
</dbReference>